<reference evidence="2" key="1">
    <citation type="submission" date="2021-06" db="EMBL/GenBank/DDBJ databases">
        <title>Thalassococcus sp. CAU 1522 isolated from sea sand, Republic of Korea.</title>
        <authorList>
            <person name="Kim W."/>
        </authorList>
    </citation>
    <scope>NUCLEOTIDE SEQUENCE</scope>
    <source>
        <strain evidence="2">CAU 1522</strain>
    </source>
</reference>
<evidence type="ECO:0000313" key="2">
    <source>
        <dbReference type="EMBL" id="MBV2361654.1"/>
    </source>
</evidence>
<keyword evidence="1" id="KW-0472">Membrane</keyword>
<dbReference type="RefSeq" id="WP_217780038.1">
    <property type="nucleotide sequence ID" value="NZ_JAHRWL010000003.1"/>
</dbReference>
<keyword evidence="3" id="KW-1185">Reference proteome</keyword>
<organism evidence="2 3">
    <name type="scientific">Thalassococcus arenae</name>
    <dbReference type="NCBI Taxonomy" id="2851652"/>
    <lineage>
        <taxon>Bacteria</taxon>
        <taxon>Pseudomonadati</taxon>
        <taxon>Pseudomonadota</taxon>
        <taxon>Alphaproteobacteria</taxon>
        <taxon>Rhodobacterales</taxon>
        <taxon>Roseobacteraceae</taxon>
        <taxon>Thalassococcus</taxon>
    </lineage>
</organism>
<keyword evidence="1" id="KW-1133">Transmembrane helix</keyword>
<comment type="caution">
    <text evidence="2">The sequence shown here is derived from an EMBL/GenBank/DDBJ whole genome shotgun (WGS) entry which is preliminary data.</text>
</comment>
<evidence type="ECO:0008006" key="4">
    <source>
        <dbReference type="Google" id="ProtNLM"/>
    </source>
</evidence>
<protein>
    <recommendedName>
        <fullName evidence="4">NnrT protein</fullName>
    </recommendedName>
</protein>
<proteinExistence type="predicted"/>
<feature type="transmembrane region" description="Helical" evidence="1">
    <location>
        <begin position="40"/>
        <end position="61"/>
    </location>
</feature>
<evidence type="ECO:0000256" key="1">
    <source>
        <dbReference type="SAM" id="Phobius"/>
    </source>
</evidence>
<sequence length="74" mass="8099">MSKRWSTRRLYWTLYPFTATAVAINLFLLGLIGFSIGLPAIPPVIALIAAVPLGFPANVLITRWVNGLLDEAES</sequence>
<accession>A0ABS6NCA8</accession>
<evidence type="ECO:0000313" key="3">
    <source>
        <dbReference type="Proteomes" id="UP001166293"/>
    </source>
</evidence>
<keyword evidence="1" id="KW-0812">Transmembrane</keyword>
<gene>
    <name evidence="2" type="ORF">KUH32_17955</name>
</gene>
<feature type="transmembrane region" description="Helical" evidence="1">
    <location>
        <begin position="12"/>
        <end position="34"/>
    </location>
</feature>
<name>A0ABS6NCA8_9RHOB</name>
<dbReference type="EMBL" id="JAHRWL010000003">
    <property type="protein sequence ID" value="MBV2361654.1"/>
    <property type="molecule type" value="Genomic_DNA"/>
</dbReference>
<dbReference type="Proteomes" id="UP001166293">
    <property type="component" value="Unassembled WGS sequence"/>
</dbReference>